<dbReference type="GO" id="GO:0015074">
    <property type="term" value="P:DNA integration"/>
    <property type="evidence" value="ECO:0007669"/>
    <property type="project" value="UniProtKB-KW"/>
</dbReference>
<dbReference type="PANTHER" id="PTHR30349:SF41">
    <property type="entry name" value="INTEGRASE_RECOMBINASE PROTEIN MJ0367-RELATED"/>
    <property type="match status" value="1"/>
</dbReference>
<keyword evidence="7" id="KW-1185">Reference proteome</keyword>
<organism evidence="6 7">
    <name type="scientific">Thauera humireducens</name>
    <dbReference type="NCBI Taxonomy" id="1134435"/>
    <lineage>
        <taxon>Bacteria</taxon>
        <taxon>Pseudomonadati</taxon>
        <taxon>Pseudomonadota</taxon>
        <taxon>Betaproteobacteria</taxon>
        <taxon>Rhodocyclales</taxon>
        <taxon>Zoogloeaceae</taxon>
        <taxon>Thauera</taxon>
    </lineage>
</organism>
<comment type="similarity">
    <text evidence="1">Belongs to the 'phage' integrase family.</text>
</comment>
<accession>A0A127K551</accession>
<gene>
    <name evidence="6" type="ORF">AC731_009045</name>
</gene>
<evidence type="ECO:0000313" key="6">
    <source>
        <dbReference type="EMBL" id="AMO37087.1"/>
    </source>
</evidence>
<evidence type="ECO:0000313" key="7">
    <source>
        <dbReference type="Proteomes" id="UP000036902"/>
    </source>
</evidence>
<dbReference type="AlphaFoldDB" id="A0A127K551"/>
<dbReference type="InterPro" id="IPR050090">
    <property type="entry name" value="Tyrosine_recombinase_XerCD"/>
</dbReference>
<sequence length="531" mass="58386">MSRTKNLTYDKSRKRYIFQIRVPLDLTTAFGGRTHIKAALGRIEGAAAVAKAQELSAHWTGKFESTRQQRTRPFQAIGNAKVTLTLDDALFRRAVATRRSITLRGLQQKLSALRQGADDAWDVAVAEAQDWLKNSRRRLARGALDDAKQALEDIAANYGVLLTRKECDFEAFADLINADTVTLASAWLSALNGECGLDALCPKPSDLLPLTRFFGTPAASLISAWQDRLKLVGKETRPKTVAKYASIIEDLAIVIGEAPVEALNESQVKALMALWQERGNGSSTIVAKLTTVITLVAPVSADAAACCRSILPRTRIDRAKRLPLTAAQLHKVREAIVADEVTTDDDTMLVDLMMLTGARLGEMMQMRVGDVIQHDGLWHLKIGGHADAVLKTVTSYRTVPLSTTQTPELERWLSLRTHTAAPSEFLFGDAQADGFGCFGGPESKRLNRVIRSLHDDKRIVLESIRNTVARTLRAEGVDPRVRRAILGHTDVDIHERHYDPEALMTIEDFMEAVPVLEALAAKARGKCRAAS</sequence>
<evidence type="ECO:0000256" key="1">
    <source>
        <dbReference type="ARBA" id="ARBA00008857"/>
    </source>
</evidence>
<keyword evidence="2" id="KW-0229">DNA integration</keyword>
<name>A0A127K551_9RHOO</name>
<feature type="domain" description="Tyr recombinase" evidence="5">
    <location>
        <begin position="319"/>
        <end position="514"/>
    </location>
</feature>
<proteinExistence type="inferred from homology"/>
<dbReference type="EMBL" id="CP014646">
    <property type="protein sequence ID" value="AMO37087.1"/>
    <property type="molecule type" value="Genomic_DNA"/>
</dbReference>
<evidence type="ECO:0000256" key="2">
    <source>
        <dbReference type="ARBA" id="ARBA00022908"/>
    </source>
</evidence>
<reference evidence="7" key="1">
    <citation type="submission" date="2016-03" db="EMBL/GenBank/DDBJ databases">
        <authorList>
            <person name="Ma C."/>
            <person name="Zhou S."/>
            <person name="Yang G."/>
        </authorList>
    </citation>
    <scope>NUCLEOTIDE SEQUENCE [LARGE SCALE GENOMIC DNA]</scope>
    <source>
        <strain evidence="7">SgZ-1</strain>
    </source>
</reference>
<dbReference type="KEGG" id="thu:AC731_009045"/>
<dbReference type="PANTHER" id="PTHR30349">
    <property type="entry name" value="PHAGE INTEGRASE-RELATED"/>
    <property type="match status" value="1"/>
</dbReference>
<dbReference type="SUPFAM" id="SSF56349">
    <property type="entry name" value="DNA breaking-rejoining enzymes"/>
    <property type="match status" value="1"/>
</dbReference>
<keyword evidence="3" id="KW-0238">DNA-binding</keyword>
<dbReference type="GO" id="GO:0003677">
    <property type="term" value="F:DNA binding"/>
    <property type="evidence" value="ECO:0007669"/>
    <property type="project" value="UniProtKB-KW"/>
</dbReference>
<dbReference type="GO" id="GO:0006310">
    <property type="term" value="P:DNA recombination"/>
    <property type="evidence" value="ECO:0007669"/>
    <property type="project" value="UniProtKB-KW"/>
</dbReference>
<dbReference type="InterPro" id="IPR002104">
    <property type="entry name" value="Integrase_catalytic"/>
</dbReference>
<dbReference type="InterPro" id="IPR011010">
    <property type="entry name" value="DNA_brk_join_enz"/>
</dbReference>
<dbReference type="InterPro" id="IPR013762">
    <property type="entry name" value="Integrase-like_cat_sf"/>
</dbReference>
<dbReference type="Proteomes" id="UP000036902">
    <property type="component" value="Chromosome"/>
</dbReference>
<evidence type="ECO:0000256" key="3">
    <source>
        <dbReference type="ARBA" id="ARBA00023125"/>
    </source>
</evidence>
<evidence type="ECO:0000256" key="4">
    <source>
        <dbReference type="ARBA" id="ARBA00023172"/>
    </source>
</evidence>
<dbReference type="RefSeq" id="WP_048705406.1">
    <property type="nucleotide sequence ID" value="NZ_CP014646.1"/>
</dbReference>
<evidence type="ECO:0000259" key="5">
    <source>
        <dbReference type="PROSITE" id="PS51898"/>
    </source>
</evidence>
<dbReference type="Gene3D" id="1.10.443.10">
    <property type="entry name" value="Intergrase catalytic core"/>
    <property type="match status" value="1"/>
</dbReference>
<protein>
    <recommendedName>
        <fullName evidence="5">Tyr recombinase domain-containing protein</fullName>
    </recommendedName>
</protein>
<dbReference type="PROSITE" id="PS51898">
    <property type="entry name" value="TYR_RECOMBINASE"/>
    <property type="match status" value="1"/>
</dbReference>
<dbReference type="Pfam" id="PF00589">
    <property type="entry name" value="Phage_integrase"/>
    <property type="match status" value="1"/>
</dbReference>
<keyword evidence="4" id="KW-0233">DNA recombination</keyword>